<accession>A0A5C8NSF2</accession>
<dbReference type="RefSeq" id="WP_147705479.1">
    <property type="nucleotide sequence ID" value="NZ_VDUY01000007.1"/>
</dbReference>
<evidence type="ECO:0000259" key="3">
    <source>
        <dbReference type="Pfam" id="PF01558"/>
    </source>
</evidence>
<evidence type="ECO:0000313" key="5">
    <source>
        <dbReference type="EMBL" id="TXL63785.1"/>
    </source>
</evidence>
<feature type="region of interest" description="Disordered" evidence="2">
    <location>
        <begin position="510"/>
        <end position="547"/>
    </location>
</feature>
<organism evidence="5 6">
    <name type="scientific">Zeimonas arvi</name>
    <dbReference type="NCBI Taxonomy" id="2498847"/>
    <lineage>
        <taxon>Bacteria</taxon>
        <taxon>Pseudomonadati</taxon>
        <taxon>Pseudomonadota</taxon>
        <taxon>Betaproteobacteria</taxon>
        <taxon>Burkholderiales</taxon>
        <taxon>Burkholderiaceae</taxon>
        <taxon>Zeimonas</taxon>
    </lineage>
</organism>
<dbReference type="EMBL" id="VDUY01000007">
    <property type="protein sequence ID" value="TXL63785.1"/>
    <property type="molecule type" value="Genomic_DNA"/>
</dbReference>
<dbReference type="AlphaFoldDB" id="A0A5C8NSF2"/>
<dbReference type="InterPro" id="IPR046667">
    <property type="entry name" value="DUF6537"/>
</dbReference>
<evidence type="ECO:0000259" key="4">
    <source>
        <dbReference type="Pfam" id="PF20169"/>
    </source>
</evidence>
<dbReference type="PANTHER" id="PTHR43854:SF1">
    <property type="entry name" value="INDOLEPYRUVATE OXIDOREDUCTASE SUBUNIT IORB"/>
    <property type="match status" value="1"/>
</dbReference>
<dbReference type="GO" id="GO:0016903">
    <property type="term" value="F:oxidoreductase activity, acting on the aldehyde or oxo group of donors"/>
    <property type="evidence" value="ECO:0007669"/>
    <property type="project" value="InterPro"/>
</dbReference>
<keyword evidence="6" id="KW-1185">Reference proteome</keyword>
<evidence type="ECO:0000313" key="6">
    <source>
        <dbReference type="Proteomes" id="UP000321548"/>
    </source>
</evidence>
<dbReference type="InterPro" id="IPR019752">
    <property type="entry name" value="Pyrv/ketoisovalerate_OxRed_cat"/>
</dbReference>
<comment type="caution">
    <text evidence="5">The sequence shown here is derived from an EMBL/GenBank/DDBJ whole genome shotgun (WGS) entry which is preliminary data.</text>
</comment>
<dbReference type="Gene3D" id="3.40.920.10">
    <property type="entry name" value="Pyruvate-ferredoxin oxidoreductase, PFOR, domain III"/>
    <property type="match status" value="1"/>
</dbReference>
<dbReference type="Pfam" id="PF01558">
    <property type="entry name" value="POR"/>
    <property type="match status" value="1"/>
</dbReference>
<feature type="domain" description="Pyruvate/ketoisovalerate oxidoreductase catalytic" evidence="3">
    <location>
        <begin position="25"/>
        <end position="199"/>
    </location>
</feature>
<keyword evidence="5" id="KW-0670">Pyruvate</keyword>
<reference evidence="5 6" key="1">
    <citation type="submission" date="2019-06" db="EMBL/GenBank/DDBJ databases">
        <title>Quisquiliibacterium sp. nov., isolated from a maize field.</title>
        <authorList>
            <person name="Lin S.-Y."/>
            <person name="Tsai C.-F."/>
            <person name="Young C.-C."/>
        </authorList>
    </citation>
    <scope>NUCLEOTIDE SEQUENCE [LARGE SCALE GENOMIC DNA]</scope>
    <source>
        <strain evidence="5 6">CC-CFT501</strain>
    </source>
</reference>
<dbReference type="Proteomes" id="UP000321548">
    <property type="component" value="Unassembled WGS sequence"/>
</dbReference>
<gene>
    <name evidence="5" type="ORF">FHP08_15910</name>
</gene>
<dbReference type="PANTHER" id="PTHR43854">
    <property type="entry name" value="INDOLEPYRUVATE OXIDOREDUCTASE SUBUNIT IORB"/>
    <property type="match status" value="1"/>
</dbReference>
<proteinExistence type="predicted"/>
<sequence>MSASVSSSVPAAGDAPFCILIAALGGEGGGVLADWIVGCALAQGLPVQATSVPGVAQRTGATSYYIETLRAPAAPGSQPVFALNPMPGRVDVVLASELLESARMIERGFVSPARTTLIAARHRVYTTAEKMQMGDGRFHDARIHEAAAQFARRYLSLDMEGIATRHGTVISAVMFGALAGSGLLPWSRAVCEEAIRRGGLGVDASLAGFGAAFDAAAGATIESALAETPAAARAAPEVWAPLIATLPESMHAFAAHGVARLIDWQDAPWAREYVDRLVALAAAAPAESAAARDSLAEAARQLALWMSYEDAIRVADLKTRPERFARIRAEAQAGDDDIVRIVDYLKPGSEEIAQILPRALGKRLRARASRGGGLPLLGRGLHMSTSHVRGYLALRLLAALRPLRRRSLRFHEEREAMGRWLDALGKALPDAPELALQIAGLPRLLKGYGDTWARGRASYDRIFATLVSPAMAEPAAGRDVRDRVGQIRDAVSAALADPEGRRLEDTLARAGIEPLPPRSKPIVWMRKPRSGPGDGKREIGENPGTAP</sequence>
<evidence type="ECO:0000256" key="1">
    <source>
        <dbReference type="ARBA" id="ARBA00023002"/>
    </source>
</evidence>
<feature type="domain" description="DUF6537" evidence="4">
    <location>
        <begin position="251"/>
        <end position="463"/>
    </location>
</feature>
<protein>
    <submittedName>
        <fullName evidence="5">Indolepyruvate oxidoreductase subunit beta family protein</fullName>
    </submittedName>
</protein>
<evidence type="ECO:0000256" key="2">
    <source>
        <dbReference type="SAM" id="MobiDB-lite"/>
    </source>
</evidence>
<name>A0A5C8NSF2_9BURK</name>
<dbReference type="Pfam" id="PF20169">
    <property type="entry name" value="DUF6537"/>
    <property type="match status" value="1"/>
</dbReference>
<dbReference type="NCBIfam" id="NF006179">
    <property type="entry name" value="PRK08312.1"/>
    <property type="match status" value="1"/>
</dbReference>
<dbReference type="InterPro" id="IPR002869">
    <property type="entry name" value="Pyrv_flavodox_OxRed_cen"/>
</dbReference>
<dbReference type="InterPro" id="IPR052198">
    <property type="entry name" value="IorB_Oxidoreductase"/>
</dbReference>
<dbReference type="OrthoDB" id="6135558at2"/>
<keyword evidence="1" id="KW-0560">Oxidoreductase</keyword>